<dbReference type="EMBL" id="CP114058">
    <property type="protein sequence ID" value="WAT02926.1"/>
    <property type="molecule type" value="Genomic_DNA"/>
</dbReference>
<dbReference type="InterPro" id="IPR003344">
    <property type="entry name" value="Big_1_dom"/>
</dbReference>
<dbReference type="PANTHER" id="PTHR39576:SF1">
    <property type="entry name" value="INVASIN"/>
    <property type="match status" value="1"/>
</dbReference>
<sequence>MYKISFTPLEDGQLAGPNGGADSVMVTVVDASGAPVAGQVITFNANNGATFQANPLTTDANGQVTVSVSCDIVGDTTLIATLSDATYASTIISFVDADGSPGTDPVPPFTINFTAMTSNQLAGSTADIVLTSVVDSTGAAVANQAITWSVTSGATFPTTPNPSYTNSLGEATVYVFSAAAGDITLTATLADGTTASTVVSFMDKPDTPPVSDPVLPLGLTLTPLIDNQLAGGTADVVIAKVVDATGAAISGQSVTFSVNSGATFPTTPNPSSTDSLGEAAVYIFNATAGEVTLTASLSDGTQATRVVSFVSKDADPGADIAAFKADVATFISYVQQQLDTVGQNVGTALSQLSASVVASDLPTALANFEADDQTFNAYAASAFETLSQNVDAAFADLKAKYQ</sequence>
<dbReference type="PROSITE" id="PS51127">
    <property type="entry name" value="BIG1"/>
    <property type="match status" value="2"/>
</dbReference>
<dbReference type="InterPro" id="IPR008964">
    <property type="entry name" value="Invasin/intimin_cell_adhesion"/>
</dbReference>
<evidence type="ECO:0000259" key="2">
    <source>
        <dbReference type="PROSITE" id="PS51127"/>
    </source>
</evidence>
<feature type="domain" description="Big-1" evidence="2">
    <location>
        <begin position="3"/>
        <end position="95"/>
    </location>
</feature>
<dbReference type="Gene3D" id="2.60.40.10">
    <property type="entry name" value="Immunoglobulins"/>
    <property type="match status" value="3"/>
</dbReference>
<name>A0ABY7HVW6_9GAMM</name>
<dbReference type="InterPro" id="IPR013783">
    <property type="entry name" value="Ig-like_fold"/>
</dbReference>
<evidence type="ECO:0000313" key="4">
    <source>
        <dbReference type="Proteomes" id="UP001164712"/>
    </source>
</evidence>
<dbReference type="PANTHER" id="PTHR39576">
    <property type="entry name" value="ATTACHING AND EFFACING PROTEIN HOMOLOG-RELATED-RELATED"/>
    <property type="match status" value="1"/>
</dbReference>
<dbReference type="SUPFAM" id="SSF49373">
    <property type="entry name" value="Invasin/intimin cell-adhesion fragments"/>
    <property type="match status" value="3"/>
</dbReference>
<organism evidence="3 4">
    <name type="scientific">Rouxiella chamberiensis</name>
    <dbReference type="NCBI Taxonomy" id="1513468"/>
    <lineage>
        <taxon>Bacteria</taxon>
        <taxon>Pseudomonadati</taxon>
        <taxon>Pseudomonadota</taxon>
        <taxon>Gammaproteobacteria</taxon>
        <taxon>Enterobacterales</taxon>
        <taxon>Yersiniaceae</taxon>
        <taxon>Rouxiella</taxon>
    </lineage>
</organism>
<comment type="similarity">
    <text evidence="1">Belongs to the intimin/invasin family.</text>
</comment>
<dbReference type="InterPro" id="IPR051715">
    <property type="entry name" value="Intimin-Invasin_domain"/>
</dbReference>
<dbReference type="RefSeq" id="WP_045046433.1">
    <property type="nucleotide sequence ID" value="NZ_CP114058.1"/>
</dbReference>
<dbReference type="SMART" id="SM00634">
    <property type="entry name" value="BID_1"/>
    <property type="match status" value="3"/>
</dbReference>
<reference evidence="3" key="1">
    <citation type="submission" date="2022-12" db="EMBL/GenBank/DDBJ databases">
        <title>Complete genome sequence of an Australian strain of Rouxiella badensis DAR84756 and resolution of the R. badensis DSM100043 and R. chamberiensis DSM28324 genomes.</title>
        <authorList>
            <person name="Paul S."/>
            <person name="Anderson P.J."/>
            <person name="Maynard G."/>
            <person name="Dyall-Smith M."/>
            <person name="Kudinha T."/>
        </authorList>
    </citation>
    <scope>NUCLEOTIDE SEQUENCE</scope>
    <source>
        <strain evidence="3">DSM 28324</strain>
    </source>
</reference>
<evidence type="ECO:0000256" key="1">
    <source>
        <dbReference type="ARBA" id="ARBA00010116"/>
    </source>
</evidence>
<keyword evidence="4" id="KW-1185">Reference proteome</keyword>
<feature type="domain" description="Big-1" evidence="2">
    <location>
        <begin position="218"/>
        <end position="310"/>
    </location>
</feature>
<dbReference type="Pfam" id="PF02369">
    <property type="entry name" value="Big_1"/>
    <property type="match status" value="3"/>
</dbReference>
<protein>
    <submittedName>
        <fullName evidence="3">Ig-like domain-containing protein</fullName>
    </submittedName>
</protein>
<dbReference type="Proteomes" id="UP001164712">
    <property type="component" value="Chromosome"/>
</dbReference>
<proteinExistence type="inferred from homology"/>
<gene>
    <name evidence="3" type="ORF">O1V66_10750</name>
</gene>
<evidence type="ECO:0000313" key="3">
    <source>
        <dbReference type="EMBL" id="WAT02926.1"/>
    </source>
</evidence>
<accession>A0ABY7HVW6</accession>